<keyword evidence="2 4" id="KW-0808">Transferase</keyword>
<dbReference type="eggNOG" id="KOG1620">
    <property type="taxonomic scope" value="Eukaryota"/>
</dbReference>
<proteinExistence type="inferred from homology"/>
<dbReference type="GO" id="GO:0005634">
    <property type="term" value="C:nucleus"/>
    <property type="evidence" value="ECO:0007669"/>
    <property type="project" value="TreeGrafter"/>
</dbReference>
<dbReference type="EMBL" id="DS995703">
    <property type="protein sequence ID" value="EEQ30864.1"/>
    <property type="molecule type" value="Genomic_DNA"/>
</dbReference>
<dbReference type="AlphaFoldDB" id="C5FJK3"/>
<dbReference type="STRING" id="554155.C5FJK3"/>
<evidence type="ECO:0000256" key="1">
    <source>
        <dbReference type="ARBA" id="ARBA00007374"/>
    </source>
</evidence>
<dbReference type="HOGENOM" id="CLU_042569_3_0_1"/>
<evidence type="ECO:0000256" key="3">
    <source>
        <dbReference type="ARBA" id="ARBA00022777"/>
    </source>
</evidence>
<dbReference type="VEuPathDB" id="FungiDB:MCYG_03683"/>
<organism evidence="6 7">
    <name type="scientific">Arthroderma otae (strain ATCC MYA-4605 / CBS 113480)</name>
    <name type="common">Microsporum canis</name>
    <dbReference type="NCBI Taxonomy" id="554155"/>
    <lineage>
        <taxon>Eukaryota</taxon>
        <taxon>Fungi</taxon>
        <taxon>Dikarya</taxon>
        <taxon>Ascomycota</taxon>
        <taxon>Pezizomycotina</taxon>
        <taxon>Eurotiomycetes</taxon>
        <taxon>Eurotiomycetidae</taxon>
        <taxon>Onygenales</taxon>
        <taxon>Arthrodermataceae</taxon>
        <taxon>Microsporum</taxon>
    </lineage>
</organism>
<feature type="region of interest" description="Disordered" evidence="5">
    <location>
        <begin position="327"/>
        <end position="357"/>
    </location>
</feature>
<dbReference type="InterPro" id="IPR038286">
    <property type="entry name" value="IPK_sf"/>
</dbReference>
<dbReference type="InterPro" id="IPR005522">
    <property type="entry name" value="IPK"/>
</dbReference>
<evidence type="ECO:0000256" key="2">
    <source>
        <dbReference type="ARBA" id="ARBA00022679"/>
    </source>
</evidence>
<dbReference type="GO" id="GO:0008440">
    <property type="term" value="F:inositol-1,4,5-trisphosphate 3-kinase activity"/>
    <property type="evidence" value="ECO:0007669"/>
    <property type="project" value="TreeGrafter"/>
</dbReference>
<dbReference type="GeneID" id="9229501"/>
<dbReference type="PANTHER" id="PTHR12400:SF103">
    <property type="entry name" value="INOSITOL POLYPHOSPHATE MULTIKINASE"/>
    <property type="match status" value="1"/>
</dbReference>
<dbReference type="RefSeq" id="XP_002848177.1">
    <property type="nucleotide sequence ID" value="XM_002848131.1"/>
</dbReference>
<keyword evidence="7" id="KW-1185">Reference proteome</keyword>
<keyword evidence="3 4" id="KW-0418">Kinase</keyword>
<dbReference type="GO" id="GO:0000824">
    <property type="term" value="F:inositol-1,4,5,6-tetrakisphosphate 3-kinase activity"/>
    <property type="evidence" value="ECO:0007669"/>
    <property type="project" value="TreeGrafter"/>
</dbReference>
<dbReference type="Pfam" id="PF03770">
    <property type="entry name" value="IPK"/>
    <property type="match status" value="1"/>
</dbReference>
<accession>C5FJK3</accession>
<dbReference type="OMA" id="FRICGMK"/>
<dbReference type="GO" id="GO:0046854">
    <property type="term" value="P:phosphatidylinositol phosphate biosynthetic process"/>
    <property type="evidence" value="ECO:0007669"/>
    <property type="project" value="TreeGrafter"/>
</dbReference>
<feature type="compositionally biased region" description="Acidic residues" evidence="5">
    <location>
        <begin position="344"/>
        <end position="355"/>
    </location>
</feature>
<dbReference type="GO" id="GO:0032958">
    <property type="term" value="P:inositol phosphate biosynthetic process"/>
    <property type="evidence" value="ECO:0007669"/>
    <property type="project" value="InterPro"/>
</dbReference>
<reference evidence="7" key="1">
    <citation type="journal article" date="2012" name="MBio">
        <title>Comparative genome analysis of Trichophyton rubrum and related dermatophytes reveals candidate genes involved in infection.</title>
        <authorList>
            <person name="Martinez D.A."/>
            <person name="Oliver B.G."/>
            <person name="Graeser Y."/>
            <person name="Goldberg J.M."/>
            <person name="Li W."/>
            <person name="Martinez-Rossi N.M."/>
            <person name="Monod M."/>
            <person name="Shelest E."/>
            <person name="Barton R.C."/>
            <person name="Birch E."/>
            <person name="Brakhage A.A."/>
            <person name="Chen Z."/>
            <person name="Gurr S.J."/>
            <person name="Heiman D."/>
            <person name="Heitman J."/>
            <person name="Kosti I."/>
            <person name="Rossi A."/>
            <person name="Saif S."/>
            <person name="Samalova M."/>
            <person name="Saunders C.W."/>
            <person name="Shea T."/>
            <person name="Summerbell R.C."/>
            <person name="Xu J."/>
            <person name="Young S."/>
            <person name="Zeng Q."/>
            <person name="Birren B.W."/>
            <person name="Cuomo C.A."/>
            <person name="White T.C."/>
        </authorList>
    </citation>
    <scope>NUCLEOTIDE SEQUENCE [LARGE SCALE GENOMIC DNA]</scope>
    <source>
        <strain evidence="7">ATCC MYA-4605 / CBS 113480</strain>
    </source>
</reference>
<comment type="similarity">
    <text evidence="1 4">Belongs to the inositol phosphokinase (IPK) family.</text>
</comment>
<dbReference type="OrthoDB" id="338650at2759"/>
<dbReference type="GO" id="GO:0005737">
    <property type="term" value="C:cytoplasm"/>
    <property type="evidence" value="ECO:0007669"/>
    <property type="project" value="TreeGrafter"/>
</dbReference>
<dbReference type="EC" id="2.7.-.-" evidence="4"/>
<evidence type="ECO:0000256" key="5">
    <source>
        <dbReference type="SAM" id="MobiDB-lite"/>
    </source>
</evidence>
<evidence type="ECO:0000313" key="7">
    <source>
        <dbReference type="Proteomes" id="UP000002035"/>
    </source>
</evidence>
<evidence type="ECO:0000256" key="4">
    <source>
        <dbReference type="RuleBase" id="RU363090"/>
    </source>
</evidence>
<gene>
    <name evidence="6" type="ORF">MCYG_03683</name>
</gene>
<dbReference type="SUPFAM" id="SSF56104">
    <property type="entry name" value="SAICAR synthase-like"/>
    <property type="match status" value="1"/>
</dbReference>
<dbReference type="Gene3D" id="3.30.470.160">
    <property type="entry name" value="Inositol polyphosphate kinase"/>
    <property type="match status" value="1"/>
</dbReference>
<dbReference type="Proteomes" id="UP000002035">
    <property type="component" value="Unassembled WGS sequence"/>
</dbReference>
<name>C5FJK3_ARTOC</name>
<dbReference type="PANTHER" id="PTHR12400">
    <property type="entry name" value="INOSITOL POLYPHOSPHATE KINASE"/>
    <property type="match status" value="1"/>
</dbReference>
<evidence type="ECO:0000313" key="6">
    <source>
        <dbReference type="EMBL" id="EEQ30864.1"/>
    </source>
</evidence>
<protein>
    <recommendedName>
        <fullName evidence="4">Kinase</fullName>
        <ecNumber evidence="4">2.7.-.-</ecNumber>
    </recommendedName>
</protein>
<sequence length="401" mass="43738">MQPSKNQKLDEESFVAFDHAAAGHEGVRCDESGSLIAKPCTQKEILFYESGANHPAFQKYMPTFIGSLRAGAPKEALNLSTANAETPLVIASAETSTEKSSLPLELATQTDSIAITRPAKRPDEPWVPSGGKKLDTGLSIVLENITDGFVRPNVLDVKLGARLWDDDAVPEKREKLDQVAAETTSGSLGFRIAGMKTWAGQGQDITKLSGPDVDVSANHLPSTASEEVKSKSKIIESEGYRRFDKWYGRGFNERNVHEGFETFLASAKAGKIDRSAFLAARIAAELRAMQAVLESEESRMYSASVLIVYEGDPEAFERALEVESKEATISEGLSTRTTGHGGDNDDDDEEEEEEDLPKVHDIRLIDFAHASWTPGQGPDENLLRGLRNVAKIMEDLARASN</sequence>